<name>A0A6A3BNE6_HIBSY</name>
<gene>
    <name evidence="3" type="ORF">F3Y22_tig00110017pilonHSYRG00045</name>
</gene>
<dbReference type="AlphaFoldDB" id="A0A6A3BNE6"/>
<evidence type="ECO:0000256" key="1">
    <source>
        <dbReference type="ARBA" id="ARBA00008061"/>
    </source>
</evidence>
<keyword evidence="4" id="KW-1185">Reference proteome</keyword>
<evidence type="ECO:0000313" key="3">
    <source>
        <dbReference type="EMBL" id="KAE8718133.1"/>
    </source>
</evidence>
<dbReference type="InterPro" id="IPR017853">
    <property type="entry name" value="GH"/>
</dbReference>
<sequence>MFPRYVASPVTLWFPRYAGDSPWSSIWAAIWCSGIYGGEVAWQKQRRQRLVGPSGSGGVGSSVWKLERQLEPSGSGGWELDTNPKWGFNWESCNKAGGWYNSLKNFIPDIANAGVTHVWLPPPSQSVGPQGYLPGRLYDLDASKHGSQAELKLIQAFHQKGTKCLADIVINNRTAELKLLSQDAHRGALNDWVEAAGGVVKAFDC</sequence>
<reference evidence="3" key="1">
    <citation type="submission" date="2019-09" db="EMBL/GenBank/DDBJ databases">
        <title>Draft genome information of white flower Hibiscus syriacus.</title>
        <authorList>
            <person name="Kim Y.-M."/>
        </authorList>
    </citation>
    <scope>NUCLEOTIDE SEQUENCE [LARGE SCALE GENOMIC DNA]</scope>
    <source>
        <strain evidence="3">YM2019G1</strain>
    </source>
</reference>
<dbReference type="EMBL" id="VEPZ02000814">
    <property type="protein sequence ID" value="KAE8718133.1"/>
    <property type="molecule type" value="Genomic_DNA"/>
</dbReference>
<dbReference type="Proteomes" id="UP000436088">
    <property type="component" value="Unassembled WGS sequence"/>
</dbReference>
<evidence type="ECO:0000313" key="4">
    <source>
        <dbReference type="Proteomes" id="UP000436088"/>
    </source>
</evidence>
<dbReference type="Gene3D" id="3.20.20.80">
    <property type="entry name" value="Glycosidases"/>
    <property type="match status" value="1"/>
</dbReference>
<organism evidence="3 4">
    <name type="scientific">Hibiscus syriacus</name>
    <name type="common">Rose of Sharon</name>
    <dbReference type="NCBI Taxonomy" id="106335"/>
    <lineage>
        <taxon>Eukaryota</taxon>
        <taxon>Viridiplantae</taxon>
        <taxon>Streptophyta</taxon>
        <taxon>Embryophyta</taxon>
        <taxon>Tracheophyta</taxon>
        <taxon>Spermatophyta</taxon>
        <taxon>Magnoliopsida</taxon>
        <taxon>eudicotyledons</taxon>
        <taxon>Gunneridae</taxon>
        <taxon>Pentapetalae</taxon>
        <taxon>rosids</taxon>
        <taxon>malvids</taxon>
        <taxon>Malvales</taxon>
        <taxon>Malvaceae</taxon>
        <taxon>Malvoideae</taxon>
        <taxon>Hibiscus</taxon>
    </lineage>
</organism>
<comment type="similarity">
    <text evidence="1">Belongs to the glycosyl hydrolase 13 family.</text>
</comment>
<evidence type="ECO:0000256" key="2">
    <source>
        <dbReference type="ARBA" id="ARBA00030238"/>
    </source>
</evidence>
<dbReference type="PANTHER" id="PTHR43447">
    <property type="entry name" value="ALPHA-AMYLASE"/>
    <property type="match status" value="1"/>
</dbReference>
<protein>
    <recommendedName>
        <fullName evidence="2">1,4-alpha-D-glucan glucanohydrolase</fullName>
    </recommendedName>
</protein>
<accession>A0A6A3BNE6</accession>
<comment type="caution">
    <text evidence="3">The sequence shown here is derived from an EMBL/GenBank/DDBJ whole genome shotgun (WGS) entry which is preliminary data.</text>
</comment>
<dbReference type="SUPFAM" id="SSF51445">
    <property type="entry name" value="(Trans)glycosidases"/>
    <property type="match status" value="1"/>
</dbReference>
<proteinExistence type="inferred from homology"/>